<feature type="region of interest" description="Disordered" evidence="1">
    <location>
        <begin position="1"/>
        <end position="60"/>
    </location>
</feature>
<organism evidence="2 3">
    <name type="scientific">Zoarces viviparus</name>
    <name type="common">Viviparous eelpout</name>
    <name type="synonym">Blennius viviparus</name>
    <dbReference type="NCBI Taxonomy" id="48416"/>
    <lineage>
        <taxon>Eukaryota</taxon>
        <taxon>Metazoa</taxon>
        <taxon>Chordata</taxon>
        <taxon>Craniata</taxon>
        <taxon>Vertebrata</taxon>
        <taxon>Euteleostomi</taxon>
        <taxon>Actinopterygii</taxon>
        <taxon>Neopterygii</taxon>
        <taxon>Teleostei</taxon>
        <taxon>Neoteleostei</taxon>
        <taxon>Acanthomorphata</taxon>
        <taxon>Eupercaria</taxon>
        <taxon>Perciformes</taxon>
        <taxon>Cottioidei</taxon>
        <taxon>Zoarcales</taxon>
        <taxon>Zoarcidae</taxon>
        <taxon>Zoarcinae</taxon>
        <taxon>Zoarces</taxon>
    </lineage>
</organism>
<dbReference type="Gene3D" id="2.60.40.10">
    <property type="entry name" value="Immunoglobulins"/>
    <property type="match status" value="1"/>
</dbReference>
<dbReference type="InterPro" id="IPR032707">
    <property type="entry name" value="MYCBPAP"/>
</dbReference>
<comment type="caution">
    <text evidence="2">The sequence shown here is derived from an EMBL/GenBank/DDBJ whole genome shotgun (WGS) entry which is preliminary data.</text>
</comment>
<evidence type="ECO:0000313" key="3">
    <source>
        <dbReference type="Proteomes" id="UP001488805"/>
    </source>
</evidence>
<dbReference type="Pfam" id="PF14646">
    <property type="entry name" value="MYCBPAP"/>
    <property type="match status" value="1"/>
</dbReference>
<dbReference type="PANTHER" id="PTHR48421:SF1">
    <property type="entry name" value="MYCBP-ASSOCIATED PROTEIN"/>
    <property type="match status" value="1"/>
</dbReference>
<dbReference type="InterPro" id="IPR013783">
    <property type="entry name" value="Ig-like_fold"/>
</dbReference>
<keyword evidence="3" id="KW-1185">Reference proteome</keyword>
<evidence type="ECO:0000256" key="1">
    <source>
        <dbReference type="SAM" id="MobiDB-lite"/>
    </source>
</evidence>
<feature type="compositionally biased region" description="Basic and acidic residues" evidence="1">
    <location>
        <begin position="694"/>
        <end position="722"/>
    </location>
</feature>
<evidence type="ECO:0000313" key="2">
    <source>
        <dbReference type="EMBL" id="KAK9539829.1"/>
    </source>
</evidence>
<dbReference type="PANTHER" id="PTHR48421">
    <property type="entry name" value="MYCBP-ASSOCIATED PROTEIN"/>
    <property type="match status" value="1"/>
</dbReference>
<protein>
    <recommendedName>
        <fullName evidence="4">MYCBP-associated protein</fullName>
    </recommendedName>
</protein>
<dbReference type="EMBL" id="JBCEZU010000013">
    <property type="protein sequence ID" value="KAK9539829.1"/>
    <property type="molecule type" value="Genomic_DNA"/>
</dbReference>
<reference evidence="2 3" key="1">
    <citation type="journal article" date="2024" name="Genome Biol. Evol.">
        <title>Chromosome-level genome assembly of the viviparous eelpout Zoarces viviparus.</title>
        <authorList>
            <person name="Fuhrmann N."/>
            <person name="Brasseur M.V."/>
            <person name="Bakowski C.E."/>
            <person name="Podsiadlowski L."/>
            <person name="Prost S."/>
            <person name="Krehenwinkel H."/>
            <person name="Mayer C."/>
        </authorList>
    </citation>
    <scope>NUCLEOTIDE SEQUENCE [LARGE SCALE GENOMIC DNA]</scope>
    <source>
        <strain evidence="2">NO-MEL_2022_Ind0_liver</strain>
    </source>
</reference>
<accession>A0AAW1G1A7</accession>
<sequence length="816" mass="92070">MSGGESPEKMSRRYAENKKLKPQALDSGSSTSAPSPRRLSRDLSKIHKPKPPKGRQKPALMACVRKTQPANEVGDAVRGPVAHPVNPDPSSQLLDYTGLRFDDQGMLLPHSILGSLEDFRRYLEAKGETELVKRIPKSSRYDPFEEPGRRLSEAVESGHGIPSAHRNVQCNALQHWDAHMTQRRQQQDILSDLLDRPVANLLMSRANHFRETQEKKEILDRALPLIHSGYGHRVGSEFWSLPQRYGDEMSGIAATLTQTEQGRREPVTRVGQPSSIRQESGISCAETLRLPWTWDQSAYLQHQCQELREVLGDADMKQPEISGLEVIGSSKPLTFVSVCRGSLLEKEEEETEHEKMKKENLDPLAQFDDVRSDALLIPALRFCGQLAIWTGNSTTNQGEVGISGRLIFQALTGETASSQLELHNEGSTAVFYSWEQLPVTHSFPNLRSRTKSRHFYFNSSSGVICPGVTRRVEIMFQSERPGVQTELWQLNTHPLLLQGASMQVTLRGVALYQDKTAAQKLFIETKLEDRVTEEMCLSIVNEMLLGVHTPERPSSPAELYVTEEQEFLSKNPELSYLHQPVEELKRLWQEVHPERPWDFSVHTLRQVVLSLREQESVQERSLAQLNSLLLQLSEPPQLNHLRLTAAAIGQQLWRELLDTMGDEAVMLRNLLGLPEKDTRIHKKEGPPIADADVMSEKKGGAAATEERSRASATVKDDNKRESQSALTVQDSKKKGISRVDVEKRSWEKLRKETTSLTDVPQGSVRPQPPNVVAEEVYTRLLHKKVYALMEDLVDNLCELMGKLNEDDKQDSHIINM</sequence>
<gene>
    <name evidence="2" type="ORF">VZT92_002322</name>
</gene>
<name>A0AAW1G1A7_ZOAVI</name>
<feature type="compositionally biased region" description="Basic residues" evidence="1">
    <location>
        <begin position="46"/>
        <end position="56"/>
    </location>
</feature>
<proteinExistence type="predicted"/>
<feature type="compositionally biased region" description="Basic and acidic residues" evidence="1">
    <location>
        <begin position="1"/>
        <end position="19"/>
    </location>
</feature>
<evidence type="ECO:0008006" key="4">
    <source>
        <dbReference type="Google" id="ProtNLM"/>
    </source>
</evidence>
<feature type="region of interest" description="Disordered" evidence="1">
    <location>
        <begin position="678"/>
        <end position="734"/>
    </location>
</feature>
<dbReference type="AlphaFoldDB" id="A0AAW1G1A7"/>
<dbReference type="Proteomes" id="UP001488805">
    <property type="component" value="Unassembled WGS sequence"/>
</dbReference>